<evidence type="ECO:0000313" key="1">
    <source>
        <dbReference type="EMBL" id="KAK4824704.1"/>
    </source>
</evidence>
<evidence type="ECO:0000313" key="2">
    <source>
        <dbReference type="Proteomes" id="UP001333110"/>
    </source>
</evidence>
<name>A0AAN7RXW9_MYCAM</name>
<dbReference type="AlphaFoldDB" id="A0AAN7RXW9"/>
<dbReference type="EMBL" id="JAUNZN010000003">
    <property type="protein sequence ID" value="KAK4824704.1"/>
    <property type="molecule type" value="Genomic_DNA"/>
</dbReference>
<keyword evidence="2" id="KW-1185">Reference proteome</keyword>
<gene>
    <name evidence="1" type="ORF">QYF61_017930</name>
</gene>
<comment type="caution">
    <text evidence="1">The sequence shown here is derived from an EMBL/GenBank/DDBJ whole genome shotgun (WGS) entry which is preliminary data.</text>
</comment>
<protein>
    <submittedName>
        <fullName evidence="1">Uncharacterized protein</fullName>
    </submittedName>
</protein>
<reference evidence="1 2" key="1">
    <citation type="journal article" date="2023" name="J. Hered.">
        <title>Chromosome-level genome of the wood stork (Mycteria americana) provides insight into avian chromosome evolution.</title>
        <authorList>
            <person name="Flamio R. Jr."/>
            <person name="Ramstad K.M."/>
        </authorList>
    </citation>
    <scope>NUCLEOTIDE SEQUENCE [LARGE SCALE GENOMIC DNA]</scope>
    <source>
        <strain evidence="1">JAX WOST 10</strain>
    </source>
</reference>
<accession>A0AAN7RXW9</accession>
<proteinExistence type="predicted"/>
<dbReference type="Proteomes" id="UP001333110">
    <property type="component" value="Unassembled WGS sequence"/>
</dbReference>
<sequence length="23" mass="2361">MFPGMGHLPALWATCSSVSPPSS</sequence>
<organism evidence="1 2">
    <name type="scientific">Mycteria americana</name>
    <name type="common">Wood stork</name>
    <dbReference type="NCBI Taxonomy" id="33587"/>
    <lineage>
        <taxon>Eukaryota</taxon>
        <taxon>Metazoa</taxon>
        <taxon>Chordata</taxon>
        <taxon>Craniata</taxon>
        <taxon>Vertebrata</taxon>
        <taxon>Euteleostomi</taxon>
        <taxon>Archelosauria</taxon>
        <taxon>Archosauria</taxon>
        <taxon>Dinosauria</taxon>
        <taxon>Saurischia</taxon>
        <taxon>Theropoda</taxon>
        <taxon>Coelurosauria</taxon>
        <taxon>Aves</taxon>
        <taxon>Neognathae</taxon>
        <taxon>Neoaves</taxon>
        <taxon>Aequornithes</taxon>
        <taxon>Ciconiiformes</taxon>
        <taxon>Ciconiidae</taxon>
        <taxon>Mycteria</taxon>
    </lineage>
</organism>